<proteinExistence type="predicted"/>
<keyword evidence="1" id="KW-1133">Transmembrane helix</keyword>
<comment type="caution">
    <text evidence="2">The sequence shown here is derived from an EMBL/GenBank/DDBJ whole genome shotgun (WGS) entry which is preliminary data.</text>
</comment>
<feature type="transmembrane region" description="Helical" evidence="1">
    <location>
        <begin position="147"/>
        <end position="171"/>
    </location>
</feature>
<gene>
    <name evidence="2" type="ORF">ENS29_08395</name>
</gene>
<feature type="transmembrane region" description="Helical" evidence="1">
    <location>
        <begin position="65"/>
        <end position="86"/>
    </location>
</feature>
<keyword evidence="1" id="KW-0812">Transmembrane</keyword>
<evidence type="ECO:0000256" key="1">
    <source>
        <dbReference type="SAM" id="Phobius"/>
    </source>
</evidence>
<evidence type="ECO:0000313" key="2">
    <source>
        <dbReference type="EMBL" id="HGU32861.1"/>
    </source>
</evidence>
<reference evidence="2" key="1">
    <citation type="journal article" date="2020" name="mSystems">
        <title>Genome- and Community-Level Interaction Insights into Carbon Utilization and Element Cycling Functions of Hydrothermarchaeota in Hydrothermal Sediment.</title>
        <authorList>
            <person name="Zhou Z."/>
            <person name="Liu Y."/>
            <person name="Xu W."/>
            <person name="Pan J."/>
            <person name="Luo Z.H."/>
            <person name="Li M."/>
        </authorList>
    </citation>
    <scope>NUCLEOTIDE SEQUENCE [LARGE SCALE GENOMIC DNA]</scope>
    <source>
        <strain evidence="2">SpSt-477</strain>
    </source>
</reference>
<name>A0A7C4MNH7_9BACT</name>
<protein>
    <submittedName>
        <fullName evidence="2">Uncharacterized protein</fullName>
    </submittedName>
</protein>
<dbReference type="AlphaFoldDB" id="A0A7C4MNH7"/>
<sequence>MGSGQWAVGSGQWAVGSGVGKPLKRAELLKPLCVKAENGLEIGSEGMNHTQRIRTIGAFRWRVQAVLMALLGIWAVTWMSGSAFAYEPASPLTDREIIERLTRVEESIKRLEEGLKNLSETVNRGFQANEMRFQAMEQSFNQRFDQMIQLMIGIVATFGAIVAIAIGFAIWDRRSMIRPFETKTRAIEEDIAKNEDKLHRLLEALRELAKKDAELANVLRSFTLL</sequence>
<organism evidence="2">
    <name type="scientific">Desulfatirhabdium butyrativorans</name>
    <dbReference type="NCBI Taxonomy" id="340467"/>
    <lineage>
        <taxon>Bacteria</taxon>
        <taxon>Pseudomonadati</taxon>
        <taxon>Thermodesulfobacteriota</taxon>
        <taxon>Desulfobacteria</taxon>
        <taxon>Desulfobacterales</taxon>
        <taxon>Desulfatirhabdiaceae</taxon>
        <taxon>Desulfatirhabdium</taxon>
    </lineage>
</organism>
<accession>A0A7C4MNH7</accession>
<dbReference type="EMBL" id="DSUH01000196">
    <property type="protein sequence ID" value="HGU32861.1"/>
    <property type="molecule type" value="Genomic_DNA"/>
</dbReference>
<keyword evidence="1" id="KW-0472">Membrane</keyword>